<protein>
    <submittedName>
        <fullName evidence="1">Putative lactoylglutathione lyase</fullName>
    </submittedName>
</protein>
<accession>A0A3M0CMG0</accession>
<proteinExistence type="predicted"/>
<dbReference type="InParanoid" id="A0A3M0CMG0"/>
<sequence>MLGHIMLGTNNLVKAGEFYDALLAELGAARNWEDSTFIVWGTEEDPLCFSITKPYDGRRATPGNGTMITFRAQSQEQVGRVHAKALLLGALNEGAPGYRGPEEDGFYAGYFRDLDGNKLNVFHFTPPTRLGTAN</sequence>
<evidence type="ECO:0000313" key="1">
    <source>
        <dbReference type="EMBL" id="RMB04423.1"/>
    </source>
</evidence>
<organism evidence="1 2">
    <name type="scientific">Eilatimonas milleporae</name>
    <dbReference type="NCBI Taxonomy" id="911205"/>
    <lineage>
        <taxon>Bacteria</taxon>
        <taxon>Pseudomonadati</taxon>
        <taxon>Pseudomonadota</taxon>
        <taxon>Alphaproteobacteria</taxon>
        <taxon>Kordiimonadales</taxon>
        <taxon>Kordiimonadaceae</taxon>
        <taxon>Eilatimonas</taxon>
    </lineage>
</organism>
<comment type="caution">
    <text evidence="1">The sequence shown here is derived from an EMBL/GenBank/DDBJ whole genome shotgun (WGS) entry which is preliminary data.</text>
</comment>
<reference evidence="1 2" key="1">
    <citation type="submission" date="2018-10" db="EMBL/GenBank/DDBJ databases">
        <title>Genomic Encyclopedia of Archaeal and Bacterial Type Strains, Phase II (KMG-II): from individual species to whole genera.</title>
        <authorList>
            <person name="Goeker M."/>
        </authorList>
    </citation>
    <scope>NUCLEOTIDE SEQUENCE [LARGE SCALE GENOMIC DNA]</scope>
    <source>
        <strain evidence="1 2">DSM 25217</strain>
    </source>
</reference>
<keyword evidence="1" id="KW-0456">Lyase</keyword>
<dbReference type="AlphaFoldDB" id="A0A3M0CMG0"/>
<dbReference type="EMBL" id="REFR01000013">
    <property type="protein sequence ID" value="RMB04423.1"/>
    <property type="molecule type" value="Genomic_DNA"/>
</dbReference>
<dbReference type="OrthoDB" id="9807407at2"/>
<dbReference type="SUPFAM" id="SSF54593">
    <property type="entry name" value="Glyoxalase/Bleomycin resistance protein/Dihydroxybiphenyl dioxygenase"/>
    <property type="match status" value="1"/>
</dbReference>
<dbReference type="PANTHER" id="PTHR35006:SF1">
    <property type="entry name" value="BLL2941 PROTEIN"/>
    <property type="match status" value="1"/>
</dbReference>
<gene>
    <name evidence="1" type="ORF">BXY39_2684</name>
</gene>
<keyword evidence="2" id="KW-1185">Reference proteome</keyword>
<evidence type="ECO:0000313" key="2">
    <source>
        <dbReference type="Proteomes" id="UP000271227"/>
    </source>
</evidence>
<dbReference type="GO" id="GO:0016829">
    <property type="term" value="F:lyase activity"/>
    <property type="evidence" value="ECO:0007669"/>
    <property type="project" value="UniProtKB-KW"/>
</dbReference>
<dbReference type="PANTHER" id="PTHR35006">
    <property type="entry name" value="GLYOXALASE FAMILY PROTEIN (AFU_ORTHOLOGUE AFUA_5G14830)"/>
    <property type="match status" value="1"/>
</dbReference>
<name>A0A3M0CMG0_9PROT</name>
<dbReference type="Proteomes" id="UP000271227">
    <property type="component" value="Unassembled WGS sequence"/>
</dbReference>
<dbReference type="RefSeq" id="WP_121939371.1">
    <property type="nucleotide sequence ID" value="NZ_REFR01000013.1"/>
</dbReference>
<dbReference type="Gene3D" id="3.10.180.10">
    <property type="entry name" value="2,3-Dihydroxybiphenyl 1,2-Dioxygenase, domain 1"/>
    <property type="match status" value="1"/>
</dbReference>
<dbReference type="CDD" id="cd07262">
    <property type="entry name" value="VOC_like"/>
    <property type="match status" value="1"/>
</dbReference>
<dbReference type="InterPro" id="IPR029068">
    <property type="entry name" value="Glyas_Bleomycin-R_OHBP_Dase"/>
</dbReference>